<dbReference type="Proteomes" id="UP000557688">
    <property type="component" value="Unassembled WGS sequence"/>
</dbReference>
<dbReference type="PROSITE" id="PS00061">
    <property type="entry name" value="ADH_SHORT"/>
    <property type="match status" value="1"/>
</dbReference>
<gene>
    <name evidence="4" type="ORF">FHR90_002535</name>
    <name evidence="5" type="ORF">HUK83_11225</name>
</gene>
<dbReference type="PRINTS" id="PR00081">
    <property type="entry name" value="GDHRDH"/>
</dbReference>
<dbReference type="InterPro" id="IPR020904">
    <property type="entry name" value="Sc_DH/Rdtase_CS"/>
</dbReference>
<dbReference type="Gene3D" id="3.40.50.720">
    <property type="entry name" value="NAD(P)-binding Rossmann-like Domain"/>
    <property type="match status" value="1"/>
</dbReference>
<name>A0A850NRR7_9PROT</name>
<dbReference type="InterPro" id="IPR036291">
    <property type="entry name" value="NAD(P)-bd_dom_sf"/>
</dbReference>
<sequence>MQGIALVTGGSRGIGRAICLRLARDGYTVAFTYGASVDAADALVAEIEAGGGHARALRSDAGDPAQIAALFDMVDGLGTLSALVTNAGVILPPAPFAEADPGALARLFDINVLGAMLCAQQAVRRMPPGSGIVMLASVAARLARPTMAAYSASKAAVEVFARALAGEVGAQGIRVNALSPGIIDTDMAADLLEIARQTTPLGRPGRPDEIADAVAFLLSDAASYITGSVMTVSGGR</sequence>
<accession>A0A850NRR7</accession>
<reference evidence="4 6" key="2">
    <citation type="submission" date="2020-08" db="EMBL/GenBank/DDBJ databases">
        <title>Genomic Encyclopedia of Type Strains, Phase III (KMG-III): the genomes of soil and plant-associated and newly described type strains.</title>
        <authorList>
            <person name="Whitman W."/>
        </authorList>
    </citation>
    <scope>NUCLEOTIDE SEQUENCE [LARGE SCALE GENOMIC DNA]</scope>
    <source>
        <strain evidence="4 6">CECT 8088</strain>
    </source>
</reference>
<dbReference type="EMBL" id="JABXXQ010000242">
    <property type="protein sequence ID" value="NVN30900.1"/>
    <property type="molecule type" value="Genomic_DNA"/>
</dbReference>
<comment type="similarity">
    <text evidence="1">Belongs to the short-chain dehydrogenases/reductases (SDR) family.</text>
</comment>
<evidence type="ECO:0000256" key="1">
    <source>
        <dbReference type="ARBA" id="ARBA00006484"/>
    </source>
</evidence>
<organism evidence="5 7">
    <name type="scientific">Endobacter medicaginis</name>
    <dbReference type="NCBI Taxonomy" id="1181271"/>
    <lineage>
        <taxon>Bacteria</taxon>
        <taxon>Pseudomonadati</taxon>
        <taxon>Pseudomonadota</taxon>
        <taxon>Alphaproteobacteria</taxon>
        <taxon>Acetobacterales</taxon>
        <taxon>Acetobacteraceae</taxon>
        <taxon>Endobacter</taxon>
    </lineage>
</organism>
<reference evidence="5 7" key="1">
    <citation type="submission" date="2020-06" db="EMBL/GenBank/DDBJ databases">
        <title>Description of novel acetic acid bacteria.</title>
        <authorList>
            <person name="Sombolestani A."/>
        </authorList>
    </citation>
    <scope>NUCLEOTIDE SEQUENCE [LARGE SCALE GENOMIC DNA]</scope>
    <source>
        <strain evidence="5 7">LMG 26838</strain>
    </source>
</reference>
<dbReference type="PANTHER" id="PTHR48107">
    <property type="entry name" value="NADPH-DEPENDENT ALDEHYDE REDUCTASE-LIKE PROTEIN, CHLOROPLASTIC-RELATED"/>
    <property type="match status" value="1"/>
</dbReference>
<dbReference type="PANTHER" id="PTHR48107:SF7">
    <property type="entry name" value="RE15974P"/>
    <property type="match status" value="1"/>
</dbReference>
<comment type="caution">
    <text evidence="5">The sequence shown here is derived from an EMBL/GenBank/DDBJ whole genome shotgun (WGS) entry which is preliminary data.</text>
</comment>
<dbReference type="RefSeq" id="WP_176624812.1">
    <property type="nucleotide sequence ID" value="NZ_JABXXQ010000242.1"/>
</dbReference>
<dbReference type="InterPro" id="IPR002347">
    <property type="entry name" value="SDR_fam"/>
</dbReference>
<dbReference type="PRINTS" id="PR00080">
    <property type="entry name" value="SDRFAMILY"/>
</dbReference>
<dbReference type="AlphaFoldDB" id="A0A850NRR7"/>
<evidence type="ECO:0000313" key="6">
    <source>
        <dbReference type="Proteomes" id="UP000557688"/>
    </source>
</evidence>
<dbReference type="Pfam" id="PF13561">
    <property type="entry name" value="adh_short_C2"/>
    <property type="match status" value="1"/>
</dbReference>
<evidence type="ECO:0000256" key="2">
    <source>
        <dbReference type="ARBA" id="ARBA00023002"/>
    </source>
</evidence>
<proteinExistence type="inferred from homology"/>
<dbReference type="SUPFAM" id="SSF51735">
    <property type="entry name" value="NAD(P)-binding Rossmann-fold domains"/>
    <property type="match status" value="1"/>
</dbReference>
<keyword evidence="6" id="KW-1185">Reference proteome</keyword>
<feature type="domain" description="Ketoreductase" evidence="3">
    <location>
        <begin position="3"/>
        <end position="185"/>
    </location>
</feature>
<dbReference type="EMBL" id="JACHXV010000010">
    <property type="protein sequence ID" value="MBB3174689.1"/>
    <property type="molecule type" value="Genomic_DNA"/>
</dbReference>
<dbReference type="FunFam" id="3.40.50.720:FF:000084">
    <property type="entry name" value="Short-chain dehydrogenase reductase"/>
    <property type="match status" value="1"/>
</dbReference>
<dbReference type="Proteomes" id="UP000565205">
    <property type="component" value="Unassembled WGS sequence"/>
</dbReference>
<protein>
    <submittedName>
        <fullName evidence="4">NAD(P)-dependent dehydrogenase (Short-subunit alcohol dehydrogenase family)</fullName>
    </submittedName>
    <submittedName>
        <fullName evidence="5">SDR family oxidoreductase</fullName>
    </submittedName>
</protein>
<dbReference type="InterPro" id="IPR057326">
    <property type="entry name" value="KR_dom"/>
</dbReference>
<evidence type="ECO:0000313" key="4">
    <source>
        <dbReference type="EMBL" id="MBB3174689.1"/>
    </source>
</evidence>
<evidence type="ECO:0000313" key="5">
    <source>
        <dbReference type="EMBL" id="NVN30900.1"/>
    </source>
</evidence>
<dbReference type="SMART" id="SM00822">
    <property type="entry name" value="PKS_KR"/>
    <property type="match status" value="1"/>
</dbReference>
<dbReference type="GO" id="GO:0016614">
    <property type="term" value="F:oxidoreductase activity, acting on CH-OH group of donors"/>
    <property type="evidence" value="ECO:0007669"/>
    <property type="project" value="UniProtKB-ARBA"/>
</dbReference>
<keyword evidence="2" id="KW-0560">Oxidoreductase</keyword>
<evidence type="ECO:0000259" key="3">
    <source>
        <dbReference type="SMART" id="SM00822"/>
    </source>
</evidence>
<evidence type="ECO:0000313" key="7">
    <source>
        <dbReference type="Proteomes" id="UP000565205"/>
    </source>
</evidence>